<keyword evidence="1" id="KW-0812">Transmembrane</keyword>
<dbReference type="EMBL" id="BAAAQK010000002">
    <property type="protein sequence ID" value="GAA1829894.1"/>
    <property type="molecule type" value="Genomic_DNA"/>
</dbReference>
<evidence type="ECO:0000313" key="2">
    <source>
        <dbReference type="EMBL" id="GAA1829894.1"/>
    </source>
</evidence>
<protein>
    <submittedName>
        <fullName evidence="2">Uncharacterized protein</fullName>
    </submittedName>
</protein>
<proteinExistence type="predicted"/>
<name>A0ABN2MKV7_9PSEU</name>
<feature type="transmembrane region" description="Helical" evidence="1">
    <location>
        <begin position="20"/>
        <end position="50"/>
    </location>
</feature>
<evidence type="ECO:0000313" key="3">
    <source>
        <dbReference type="Proteomes" id="UP001500449"/>
    </source>
</evidence>
<reference evidence="2 3" key="1">
    <citation type="journal article" date="2019" name="Int. J. Syst. Evol. Microbiol.">
        <title>The Global Catalogue of Microorganisms (GCM) 10K type strain sequencing project: providing services to taxonomists for standard genome sequencing and annotation.</title>
        <authorList>
            <consortium name="The Broad Institute Genomics Platform"/>
            <consortium name="The Broad Institute Genome Sequencing Center for Infectious Disease"/>
            <person name="Wu L."/>
            <person name="Ma J."/>
        </authorList>
    </citation>
    <scope>NUCLEOTIDE SEQUENCE [LARGE SCALE GENOMIC DNA]</scope>
    <source>
        <strain evidence="2 3">JCM 16009</strain>
    </source>
</reference>
<keyword evidence="3" id="KW-1185">Reference proteome</keyword>
<accession>A0ABN2MKV7</accession>
<keyword evidence="1" id="KW-1133">Transmembrane helix</keyword>
<dbReference type="Proteomes" id="UP001500449">
    <property type="component" value="Unassembled WGS sequence"/>
</dbReference>
<comment type="caution">
    <text evidence="2">The sequence shown here is derived from an EMBL/GenBank/DDBJ whole genome shotgun (WGS) entry which is preliminary data.</text>
</comment>
<gene>
    <name evidence="2" type="ORF">GCM10009836_04720</name>
</gene>
<organism evidence="2 3">
    <name type="scientific">Pseudonocardia ailaonensis</name>
    <dbReference type="NCBI Taxonomy" id="367279"/>
    <lineage>
        <taxon>Bacteria</taxon>
        <taxon>Bacillati</taxon>
        <taxon>Actinomycetota</taxon>
        <taxon>Actinomycetes</taxon>
        <taxon>Pseudonocardiales</taxon>
        <taxon>Pseudonocardiaceae</taxon>
        <taxon>Pseudonocardia</taxon>
    </lineage>
</organism>
<keyword evidence="1" id="KW-0472">Membrane</keyword>
<evidence type="ECO:0000256" key="1">
    <source>
        <dbReference type="SAM" id="Phobius"/>
    </source>
</evidence>
<sequence>MSGVSTAPEGYRTLVRAMWAVPVVVAVAAAVVFLTGNGTAGGVLLAFALISVEPARRVMLAQLPVTDLDPDEIAELRELRTDEGEAAAVHRLRELRPAAGSAAAARTVRGL</sequence>